<dbReference type="GO" id="GO:0006397">
    <property type="term" value="P:mRNA processing"/>
    <property type="evidence" value="ECO:0007669"/>
    <property type="project" value="UniProtKB-KW"/>
</dbReference>
<proteinExistence type="predicted"/>
<dbReference type="CDD" id="cd12311">
    <property type="entry name" value="RRM_SRSF2_SRSF8"/>
    <property type="match status" value="1"/>
</dbReference>
<evidence type="ECO:0000313" key="13">
    <source>
        <dbReference type="EMBL" id="PAV72360.1"/>
    </source>
</evidence>
<dbReference type="GO" id="GO:0008380">
    <property type="term" value="P:RNA splicing"/>
    <property type="evidence" value="ECO:0007669"/>
    <property type="project" value="UniProtKB-KW"/>
</dbReference>
<gene>
    <name evidence="13" type="ORF">WR25_17020</name>
</gene>
<dbReference type="Proteomes" id="UP000218231">
    <property type="component" value="Unassembled WGS sequence"/>
</dbReference>
<evidence type="ECO:0000256" key="5">
    <source>
        <dbReference type="ARBA" id="ARBA00023187"/>
    </source>
</evidence>
<accession>A0A2A2KEM3</accession>
<dbReference type="OrthoDB" id="8093034at2759"/>
<dbReference type="Gene3D" id="3.30.70.330">
    <property type="match status" value="1"/>
</dbReference>
<dbReference type="Pfam" id="PF00076">
    <property type="entry name" value="RRM_1"/>
    <property type="match status" value="1"/>
</dbReference>
<feature type="region of interest" description="Disordered" evidence="11">
    <location>
        <begin position="96"/>
        <end position="186"/>
    </location>
</feature>
<reference evidence="13 14" key="1">
    <citation type="journal article" date="2017" name="Curr. Biol.">
        <title>Genome architecture and evolution of a unichromosomal asexual nematode.</title>
        <authorList>
            <person name="Fradin H."/>
            <person name="Zegar C."/>
            <person name="Gutwein M."/>
            <person name="Lucas J."/>
            <person name="Kovtun M."/>
            <person name="Corcoran D."/>
            <person name="Baugh L.R."/>
            <person name="Kiontke K."/>
            <person name="Gunsalus K."/>
            <person name="Fitch D.H."/>
            <person name="Piano F."/>
        </authorList>
    </citation>
    <scope>NUCLEOTIDE SEQUENCE [LARGE SCALE GENOMIC DNA]</scope>
    <source>
        <strain evidence="13">PF1309</strain>
    </source>
</reference>
<feature type="compositionally biased region" description="Basic and acidic residues" evidence="11">
    <location>
        <begin position="173"/>
        <end position="186"/>
    </location>
</feature>
<protein>
    <recommendedName>
        <fullName evidence="2">Serine/arginine-rich splicing factor 2</fullName>
    </recommendedName>
    <alternativeName>
        <fullName evidence="9">Splicing component, 35 kDa</fullName>
    </alternativeName>
    <alternativeName>
        <fullName evidence="8">Splicing factor SC35</fullName>
    </alternativeName>
    <alternativeName>
        <fullName evidence="7">Splicing factor, arginine/serine-rich 2</fullName>
    </alternativeName>
</protein>
<evidence type="ECO:0000256" key="8">
    <source>
        <dbReference type="ARBA" id="ARBA00029667"/>
    </source>
</evidence>
<dbReference type="PROSITE" id="PS50102">
    <property type="entry name" value="RRM"/>
    <property type="match status" value="1"/>
</dbReference>
<evidence type="ECO:0000256" key="10">
    <source>
        <dbReference type="PROSITE-ProRule" id="PRU00176"/>
    </source>
</evidence>
<dbReference type="InterPro" id="IPR012677">
    <property type="entry name" value="Nucleotide-bd_a/b_plait_sf"/>
</dbReference>
<dbReference type="PANTHER" id="PTHR48028:SF4">
    <property type="entry name" value="SC35-LIKE SPLICING FACTOR"/>
    <property type="match status" value="1"/>
</dbReference>
<dbReference type="GO" id="GO:0003723">
    <property type="term" value="F:RNA binding"/>
    <property type="evidence" value="ECO:0007669"/>
    <property type="project" value="UniProtKB-UniRule"/>
</dbReference>
<evidence type="ECO:0000259" key="12">
    <source>
        <dbReference type="PROSITE" id="PS50102"/>
    </source>
</evidence>
<dbReference type="InterPro" id="IPR000504">
    <property type="entry name" value="RRM_dom"/>
</dbReference>
<evidence type="ECO:0000256" key="4">
    <source>
        <dbReference type="ARBA" id="ARBA00022884"/>
    </source>
</evidence>
<keyword evidence="3" id="KW-0507">mRNA processing</keyword>
<evidence type="ECO:0000256" key="9">
    <source>
        <dbReference type="ARBA" id="ARBA00032663"/>
    </source>
</evidence>
<sequence>MSRGGRAPPDISELYSLKVDNISYNTTIADLRRLFDKYGDIGDIHIPRDKYTRQSKGFGFVRFYNRRDAEYAMDRTDGKYMDGRELRVALARYERPIDERGGHRGRGRGRSRSRSRSPRRRDRSRSPRYSRSRSRSRSPAKRDKDSRSPRRSRSRSASKSKSRSRSASPPKNGDAKSRSASRESRD</sequence>
<feature type="domain" description="RRM" evidence="12">
    <location>
        <begin position="15"/>
        <end position="93"/>
    </location>
</feature>
<dbReference type="AlphaFoldDB" id="A0A2A2KEM3"/>
<feature type="compositionally biased region" description="Basic residues" evidence="11">
    <location>
        <begin position="103"/>
        <end position="139"/>
    </location>
</feature>
<evidence type="ECO:0000256" key="7">
    <source>
        <dbReference type="ARBA" id="ARBA00029589"/>
    </source>
</evidence>
<dbReference type="EMBL" id="LIAE01008806">
    <property type="protein sequence ID" value="PAV72360.1"/>
    <property type="molecule type" value="Genomic_DNA"/>
</dbReference>
<comment type="subcellular location">
    <subcellularLocation>
        <location evidence="1">Nucleus</location>
    </subcellularLocation>
</comment>
<keyword evidence="6" id="KW-0539">Nucleus</keyword>
<keyword evidence="5" id="KW-0508">mRNA splicing</keyword>
<dbReference type="STRING" id="2018661.A0A2A2KEM3"/>
<dbReference type="InterPro" id="IPR051106">
    <property type="entry name" value="RNA-bind/splicing_reg"/>
</dbReference>
<dbReference type="InterPro" id="IPR035979">
    <property type="entry name" value="RBD_domain_sf"/>
</dbReference>
<dbReference type="SUPFAM" id="SSF54928">
    <property type="entry name" value="RNA-binding domain, RBD"/>
    <property type="match status" value="1"/>
</dbReference>
<evidence type="ECO:0000313" key="14">
    <source>
        <dbReference type="Proteomes" id="UP000218231"/>
    </source>
</evidence>
<evidence type="ECO:0000256" key="2">
    <source>
        <dbReference type="ARBA" id="ARBA00015058"/>
    </source>
</evidence>
<keyword evidence="4 10" id="KW-0694">RNA-binding</keyword>
<organism evidence="13 14">
    <name type="scientific">Diploscapter pachys</name>
    <dbReference type="NCBI Taxonomy" id="2018661"/>
    <lineage>
        <taxon>Eukaryota</taxon>
        <taxon>Metazoa</taxon>
        <taxon>Ecdysozoa</taxon>
        <taxon>Nematoda</taxon>
        <taxon>Chromadorea</taxon>
        <taxon>Rhabditida</taxon>
        <taxon>Rhabditina</taxon>
        <taxon>Rhabditomorpha</taxon>
        <taxon>Rhabditoidea</taxon>
        <taxon>Rhabditidae</taxon>
        <taxon>Diploscapter</taxon>
    </lineage>
</organism>
<feature type="compositionally biased region" description="Basic residues" evidence="11">
    <location>
        <begin position="149"/>
        <end position="164"/>
    </location>
</feature>
<evidence type="ECO:0000256" key="3">
    <source>
        <dbReference type="ARBA" id="ARBA00022664"/>
    </source>
</evidence>
<name>A0A2A2KEM3_9BILA</name>
<evidence type="ECO:0000256" key="11">
    <source>
        <dbReference type="SAM" id="MobiDB-lite"/>
    </source>
</evidence>
<comment type="caution">
    <text evidence="13">The sequence shown here is derived from an EMBL/GenBank/DDBJ whole genome shotgun (WGS) entry which is preliminary data.</text>
</comment>
<dbReference type="PANTHER" id="PTHR48028">
    <property type="entry name" value="GLYCINE-RICH RNA-BINDING PROTEIN RZ1A"/>
    <property type="match status" value="1"/>
</dbReference>
<evidence type="ECO:0000256" key="6">
    <source>
        <dbReference type="ARBA" id="ARBA00023242"/>
    </source>
</evidence>
<dbReference type="GO" id="GO:0005634">
    <property type="term" value="C:nucleus"/>
    <property type="evidence" value="ECO:0007669"/>
    <property type="project" value="UniProtKB-SubCell"/>
</dbReference>
<keyword evidence="14" id="KW-1185">Reference proteome</keyword>
<dbReference type="SMART" id="SM00360">
    <property type="entry name" value="RRM"/>
    <property type="match status" value="1"/>
</dbReference>
<evidence type="ECO:0000256" key="1">
    <source>
        <dbReference type="ARBA" id="ARBA00004123"/>
    </source>
</evidence>